<sequence>MKKIFLYILAGSLCFSACKKDDEVETFVEPDDIAVRNSYDDQAIQKFMDENYLDSQGNIKAFSSTDTIDDNEKKLSELNPVKLSSGVIYIVRSGAQPADTTPPSIEVTLQTDPTANNATQIRTMMRANYYLAAESDGNVSFGSAGTLLNTINGSGSPVTDPMFYYVKNSVLTNTNNSEAAKQRGYYEIEGLQEGLKYFKGYADKADGDAYNLQGIIIVPSRAAFARNTHYNYTGYSLQNNCFVFNFEIYKANIRPEDDK</sequence>
<dbReference type="STRING" id="311334.SAMN05421846_104202"/>
<proteinExistence type="predicted"/>
<dbReference type="OrthoDB" id="1270857at2"/>
<dbReference type="AlphaFoldDB" id="A0A1G8I4F0"/>
<evidence type="ECO:0000313" key="1">
    <source>
        <dbReference type="EMBL" id="SDI13737.1"/>
    </source>
</evidence>
<accession>A0A1G8I4F0</accession>
<dbReference type="EMBL" id="FNDW01000004">
    <property type="protein sequence ID" value="SDI13737.1"/>
    <property type="molecule type" value="Genomic_DNA"/>
</dbReference>
<reference evidence="2" key="1">
    <citation type="submission" date="2016-10" db="EMBL/GenBank/DDBJ databases">
        <authorList>
            <person name="Varghese N."/>
            <person name="Submissions S."/>
        </authorList>
    </citation>
    <scope>NUCLEOTIDE SEQUENCE [LARGE SCALE GENOMIC DNA]</scope>
    <source>
        <strain evidence="2">DSM 17071</strain>
    </source>
</reference>
<gene>
    <name evidence="1" type="ORF">SAMN05421846_104202</name>
</gene>
<dbReference type="RefSeq" id="WP_089856898.1">
    <property type="nucleotide sequence ID" value="NZ_FNDW01000004.1"/>
</dbReference>
<keyword evidence="2" id="KW-1185">Reference proteome</keyword>
<protein>
    <submittedName>
        <fullName evidence="1">Uncharacterized protein</fullName>
    </submittedName>
</protein>
<name>A0A1G8I4F0_9FLAO</name>
<evidence type="ECO:0000313" key="2">
    <source>
        <dbReference type="Proteomes" id="UP000198869"/>
    </source>
</evidence>
<organism evidence="1 2">
    <name type="scientific">Chryseobacterium taeanense</name>
    <dbReference type="NCBI Taxonomy" id="311334"/>
    <lineage>
        <taxon>Bacteria</taxon>
        <taxon>Pseudomonadati</taxon>
        <taxon>Bacteroidota</taxon>
        <taxon>Flavobacteriia</taxon>
        <taxon>Flavobacteriales</taxon>
        <taxon>Weeksellaceae</taxon>
        <taxon>Chryseobacterium group</taxon>
        <taxon>Chryseobacterium</taxon>
    </lineage>
</organism>
<dbReference type="Proteomes" id="UP000198869">
    <property type="component" value="Unassembled WGS sequence"/>
</dbReference>